<dbReference type="Pfam" id="PF09172">
    <property type="entry name" value="Vit_open_b-sht"/>
    <property type="match status" value="2"/>
</dbReference>
<dbReference type="InterPro" id="IPR015816">
    <property type="entry name" value="Vitellinogen_b-sht_N"/>
</dbReference>
<dbReference type="GO" id="GO:0034361">
    <property type="term" value="C:very-low-density lipoprotein particle"/>
    <property type="evidence" value="ECO:0007669"/>
    <property type="project" value="TreeGrafter"/>
</dbReference>
<evidence type="ECO:0000313" key="10">
    <source>
        <dbReference type="Proteomes" id="UP001228049"/>
    </source>
</evidence>
<evidence type="ECO:0000256" key="6">
    <source>
        <dbReference type="ARBA" id="ARBA00023180"/>
    </source>
</evidence>
<dbReference type="GO" id="GO:0042953">
    <property type="term" value="P:lipoprotein transport"/>
    <property type="evidence" value="ECO:0007669"/>
    <property type="project" value="TreeGrafter"/>
</dbReference>
<name>A0AAD9B1K1_DISEL</name>
<dbReference type="InterPro" id="IPR009454">
    <property type="entry name" value="Lipid_transpt_open_b-sht"/>
</dbReference>
<dbReference type="SUPFAM" id="SSF48431">
    <property type="entry name" value="Lipovitellin-phosvitin complex, superhelical domain"/>
    <property type="match status" value="2"/>
</dbReference>
<comment type="caution">
    <text evidence="7">Lacks conserved residue(s) required for the propagation of feature annotation.</text>
</comment>
<dbReference type="Gene3D" id="2.20.80.10">
    <property type="entry name" value="Lipovitellin-phosvitin complex, chain A, domain 4"/>
    <property type="match status" value="1"/>
</dbReference>
<comment type="caution">
    <text evidence="9">The sequence shown here is derived from an EMBL/GenBank/DDBJ whole genome shotgun (WGS) entry which is preliminary data.</text>
</comment>
<dbReference type="GO" id="GO:0120020">
    <property type="term" value="F:cholesterol transfer activity"/>
    <property type="evidence" value="ECO:0007669"/>
    <property type="project" value="TreeGrafter"/>
</dbReference>
<dbReference type="GO" id="GO:0006642">
    <property type="term" value="P:triglyceride mobilization"/>
    <property type="evidence" value="ECO:0007669"/>
    <property type="project" value="TreeGrafter"/>
</dbReference>
<organism evidence="9 10">
    <name type="scientific">Dissostichus eleginoides</name>
    <name type="common">Patagonian toothfish</name>
    <name type="synonym">Dissostichus amissus</name>
    <dbReference type="NCBI Taxonomy" id="100907"/>
    <lineage>
        <taxon>Eukaryota</taxon>
        <taxon>Metazoa</taxon>
        <taxon>Chordata</taxon>
        <taxon>Craniata</taxon>
        <taxon>Vertebrata</taxon>
        <taxon>Euteleostomi</taxon>
        <taxon>Actinopterygii</taxon>
        <taxon>Neopterygii</taxon>
        <taxon>Teleostei</taxon>
        <taxon>Neoteleostei</taxon>
        <taxon>Acanthomorphata</taxon>
        <taxon>Eupercaria</taxon>
        <taxon>Perciformes</taxon>
        <taxon>Notothenioidei</taxon>
        <taxon>Nototheniidae</taxon>
        <taxon>Dissostichus</taxon>
    </lineage>
</organism>
<proteinExistence type="predicted"/>
<dbReference type="GO" id="GO:0034359">
    <property type="term" value="C:mature chylomicron"/>
    <property type="evidence" value="ECO:0007669"/>
    <property type="project" value="TreeGrafter"/>
</dbReference>
<keyword evidence="5" id="KW-0445">Lipid transport</keyword>
<dbReference type="Pfam" id="PF06448">
    <property type="entry name" value="DUF1081"/>
    <property type="match status" value="1"/>
</dbReference>
<dbReference type="SUPFAM" id="SSF56968">
    <property type="entry name" value="Lipovitellin-phosvitin complex, beta-sheet shell regions"/>
    <property type="match status" value="4"/>
</dbReference>
<dbReference type="Gene3D" id="1.25.10.20">
    <property type="entry name" value="Vitellinogen, superhelical"/>
    <property type="match status" value="2"/>
</dbReference>
<dbReference type="Pfam" id="PF01347">
    <property type="entry name" value="Vitellogenin_N"/>
    <property type="match status" value="3"/>
</dbReference>
<accession>A0AAD9B1K1</accession>
<evidence type="ECO:0000256" key="4">
    <source>
        <dbReference type="ARBA" id="ARBA00022729"/>
    </source>
</evidence>
<dbReference type="GO" id="GO:0050750">
    <property type="term" value="F:low-density lipoprotein particle receptor binding"/>
    <property type="evidence" value="ECO:0007669"/>
    <property type="project" value="TreeGrafter"/>
</dbReference>
<dbReference type="PROSITE" id="PS51211">
    <property type="entry name" value="VITELLOGENIN"/>
    <property type="match status" value="2"/>
</dbReference>
<comment type="subcellular location">
    <subcellularLocation>
        <location evidence="1">Secreted</location>
    </subcellularLocation>
</comment>
<dbReference type="GO" id="GO:0042632">
    <property type="term" value="P:cholesterol homeostasis"/>
    <property type="evidence" value="ECO:0007669"/>
    <property type="project" value="TreeGrafter"/>
</dbReference>
<evidence type="ECO:0000256" key="3">
    <source>
        <dbReference type="ARBA" id="ARBA00022525"/>
    </source>
</evidence>
<evidence type="ECO:0000256" key="7">
    <source>
        <dbReference type="PROSITE-ProRule" id="PRU00557"/>
    </source>
</evidence>
<evidence type="ECO:0000256" key="5">
    <source>
        <dbReference type="ARBA" id="ARBA00023055"/>
    </source>
</evidence>
<evidence type="ECO:0000256" key="1">
    <source>
        <dbReference type="ARBA" id="ARBA00004613"/>
    </source>
</evidence>
<gene>
    <name evidence="9" type="ORF">KUDE01_015358</name>
</gene>
<feature type="domain" description="Vitellogenin" evidence="8">
    <location>
        <begin position="267"/>
        <end position="906"/>
    </location>
</feature>
<dbReference type="InterPro" id="IPR015819">
    <property type="entry name" value="Lipid_transp_b-sht_shell"/>
</dbReference>
<dbReference type="SMART" id="SM00638">
    <property type="entry name" value="LPD_N"/>
    <property type="match status" value="1"/>
</dbReference>
<keyword evidence="4" id="KW-0732">Signal</keyword>
<dbReference type="InterPro" id="IPR052418">
    <property type="entry name" value="Apolipoprotein_B"/>
</dbReference>
<dbReference type="GO" id="GO:0034362">
    <property type="term" value="C:low-density lipoprotein particle"/>
    <property type="evidence" value="ECO:0007669"/>
    <property type="project" value="TreeGrafter"/>
</dbReference>
<evidence type="ECO:0000256" key="2">
    <source>
        <dbReference type="ARBA" id="ARBA00022448"/>
    </source>
</evidence>
<evidence type="ECO:0000313" key="9">
    <source>
        <dbReference type="EMBL" id="KAK1875575.1"/>
    </source>
</evidence>
<dbReference type="InterPro" id="IPR011030">
    <property type="entry name" value="Lipovitellin_superhlx_dom"/>
</dbReference>
<dbReference type="Proteomes" id="UP001228049">
    <property type="component" value="Unassembled WGS sequence"/>
</dbReference>
<dbReference type="InterPro" id="IPR015255">
    <property type="entry name" value="Vitellinogen_open_b-sht"/>
</dbReference>
<keyword evidence="10" id="KW-1185">Reference proteome</keyword>
<dbReference type="Gene3D" id="2.30.230.10">
    <property type="entry name" value="Lipovitellin, beta-sheet shell regions, chain A"/>
    <property type="match status" value="3"/>
</dbReference>
<dbReference type="SMART" id="SM01169">
    <property type="entry name" value="DUF1943"/>
    <property type="match status" value="2"/>
</dbReference>
<reference evidence="9" key="1">
    <citation type="submission" date="2023-04" db="EMBL/GenBank/DDBJ databases">
        <title>Chromosome-level genome of Chaenocephalus aceratus.</title>
        <authorList>
            <person name="Park H."/>
        </authorList>
    </citation>
    <scope>NUCLEOTIDE SEQUENCE</scope>
    <source>
        <strain evidence="9">DE</strain>
        <tissue evidence="9">Muscle</tissue>
    </source>
</reference>
<dbReference type="InterPro" id="IPR001747">
    <property type="entry name" value="Vitellogenin_N"/>
</dbReference>
<sequence>MDGSITVNFENEALNMVSKVVLTHADMNMDVNHAITQALRRKRQADDSNSHHTLNVDITSPTFIDANLRYAAGKDGISASVSTPSSGFMGIQFNGRVPSQMSARVYGRYPSAPEDDVEVLVIRSSSMDADKMNLQIAYNMEAPKVVLSELKTRIPSIISAFTMFADKYQITSYMDELRNSVVNRISEAYEAAINYDSQMSQLSIFFRNIIVQYQKTVQVFIDAVVKVLRETQFKLPESDEMTTLPEVLKKLTSSIATMLDSTLQIIYENIEVSFNAFVEQISSVKMRMPVGDAITGGQILDQVKTTFKTIFAELVDFVKHMESVDTMLEKIGETLKAIVEKSQEFADSVKSDYLDAVFIYINVPYVNFVTALKNVVDHISALNIEQLNHSVEYIIDMFVHVVDQFNNTVNGFLQQASADAQALNRDLSRCDKFVPLRDHTSPLALISGMHYPLAQLVRSSQACNYKFDNENKHMTSGSCIENHILIPFSHNGEHGITNVGKQELTLVQVSPSNEIVFDHSGIVKGLHMDAVEDKSAIQDKDAGLNLLRELASLPETDGEKRAHLFHVLVSMVRGMKTETLSPAIPEALEVSSALTYQVLVQCGTPECSSAIMQIFRTFDTSSLEVDAGVFAMGLVSNPSALLINDMLEMAKYKPSKPIMYALSNVVKRFYKAEGKLIPEIFAVAEFMGSQLGDCSGDKDHTFMTLRVIGNMAAAMGAAGPALRSAVIQCVNQPAASLAVQQAAIQAFRLTPVPEEGREILMQVLLDGASPMQKRIAAYLVLMKDPQPTELAQLADALPNEQDQQVKSFVISHVTNILSSTEPATQELRQKILDALQGNEVGAPMDPTKFSRNYKIGSVEGNMFFEGSSYLPKEVMLEMTLKAFGYDIDMMEVGMEGNGFEPTVEALFGKNGFFPDTALETMYFVSENMPLRVNEILQNMLPALKKDRKKRQASQNLMREIGRNLNKLVNEMKTAQSPEAMVYLRLLGNELGYLKTNEMEELAYSAAMMVDSMFKMFPTDIMKALMTKADNTIFAHYIFMDNEFFLPTATGVPLRITMSGTFTPGIKGGLQIARDMSEVTFMPSAGIEFVSEIGSHIPEYINSGLEMHTNIFHESGLSAKISMESDNVKLTIPAPTRPTKLIKMTNTLVAVTGSEVKTIPPMVMDKVDVSECTPFFAGMKYCTDLQYTDAFSHETAPFFPITGDSKFAVELHPTGEVTEYTATIAYELLREGEEGRQKVDSVKFVLRAEGAEPTEARAIMKYNRRKNVITADIQIPDYDVEAGLRLGVVDGNTKGKGTHSISLDLINKNIPQLSLVGRANLKEMKEAMLQVQLLVPSINADATFTANMKRDEELELELKSEIKVMAATSEQNIAMKYDASKFEVEFKSDVNTETTSLPIADMVDMYGNQLLDIQVGQTEMKVRQIFNKFAEETNNYMEKHGDEFHYIKDFRVPDMPEISLPETLFLKTEGKAVYHFNNEHFSIAIPLPLGGKSTEELNFPPALTTPSVSLPQFGLEIVSMEIPIPELVVPESLTLSIPLFGKAEISTLMKSNLYEMEASMAAGKDIVDTPSYSAKFDVRGTSPVDILSFTMTGHDGTTGMNAEEISAHSDFKGDFTAGPVYGKTISTQSFAIFPFRQEAKIDSTVQLESTLVKAQNIIAATLANGELSVASNTNAFEDHLTHVAELSFKDSKLSLKSDANAVVLGMKIHNQAEASAGAGEVVMRMETNADHTENRVYSLLTASLDVNGLAVNSDATIKLLENEATHKATLKMNKDGLTTSGTNTLQSPLSLENTFNAGLDASTATLSIANKAAIRDIKVDNANTLTITLSSLDFNSKAEATASEYASYTHDITINLKPYTASANVNNNLNVLAANFINEAQLQAELYKMDLTGNLKAIYGEEEIKLTYQVNYADMTANAKCSTIGKLFGTHMSHNTELEVVGLAARITNDARFNSQPFRFDHTIRCSIVPFDFNLDAIFNADGDMTMYGKHSAQLYGKFLLKAQPLAFASSHECRASVNQQLDNGFALETTLDNKMDTVLSPQEQKTSFRMKSKLNEHAFNQDMSVYNTAERTGIEVSGTFLTNMFNAESTENQEFTISSFLKYDKITECQIILFPLIETLPAFLESVKVVVVRVAEALQDYINNEEIKAKLEALPQYVSDFVSQLNVEGKVTQMKQYFDDLTQEYVISMEDVEASLTNLKVTVENLLADLSVYIHHFAGMLKDIIVSGNLPETLIQKIQEQLNAINEEYDIQAMVLHVIDTMRELIQQINLEKLTGSSISFLQDLDSKYDVKAKLQTIMSDVKQIIETFDLQKCVVELKDYISSIEFKAYIDGLVSRIPTEIFNEIVFSVKEIIQDLDILGKINNFYAKMRELIVKFEVDKKVQAVLEKAVEFIHQLKIEETISAVVNKVKDADIPTKLVQVFQDAINYLKTTQDLMESLREIKVAEMIKSVKDVIDKFVLDIVKPLAEFIKEEITNLNVNAAITTYLDFVSKYYTRAITKVTELLTSMVEMIKNMAPEQKIINEIQQIVEGLIVELKKAELNILSFTLPLTDLVVPSVMLSMDKLGQFEIPTQLDIPEFTILGLYTIQATTISFEDIKQRIIELIEFIGNFEIKMIDVDAFFGDLTMNYLPSMPEMSFPEISLPEISFPTIPQVPVEKLVKSLQVPEITLPTIPTQIMVPCFGKLYGEIKFETPIYTVKTSAEFQNSTEKTLKFSHVNLGVEHQASVTLYGQSAQFNVRNEAEAPIIKNSLMVASGHVNLYDLKAELKANHDTELYGEISGVLSNGINIVVRPVELIFDFQNKGNAKIPSVGNLITELSVKSAILNLNVNAGLYAEEDLVFRLGATTASVFEGLKAKLDGTTSLTTRRGIKLANSLSLENSHIEGTHDSTISMSTETFETVVSVSTVAKIALPILNLEANQNVVADTKTNANAVSTFRMTGDFNLPLIKAVGKAEVDHSLKLEGSFLEVSMESTNKANMDGTVLEDYILLGLLDNDFNLYLNNDGLRSTSKIIADAKLNQGTNKVIEMDVNENLAVEASLSRVYAVLKYTGNNEANLLSFSTNGKHVVQATIDLAPASSLTADIEIDMSQPNTLGDLTIFGKTVAEVTAAKQKISTNGKFVSPLYTTNVAAEVEGDGPVFKVTLKSSATSVIVLLDYDMDGSITVNFENEALNMVSKVVLTHADMNMDVNHAITQALRRKRQADDSNSHHTLNVDITSPTFIDANLRYAAGKDGISASVSTPSSGFMGIQFNGRVPSQMSARVYGRYPSAPEDDVEVLVIRSSSMDADKMNLQIAYNMEAPKVVLSELKTRIPSIISAFTMFADKYQITSYMDELRNSVVNRISEAYEAAINYDSQMSQLSIFFRNIIVQYQKTVQVFIDAVVKVLRETQFKLPESDEMTTLPEVLKKLTSSIATMLDSTLQIIYENIEVSFNAFVEQISSVKMRMPVGDAITGGQILDQVKTTFKTIFAELVDFVKHMESVDTMLEKIGETLKAIVEKSQEFADSVKSDYLDAVFIYINVPYVNFVTALKNVVDHISALNIEQLNHSVEYIIDMFVHVVDQFNNTVNGFLQQASADAQAYIKVSIEVPQTCSFIVRTTGCSLSEVVDMDTEGNPVFAPAASSDAFAAEMERYPLKVVVEGVYDVKLYPEEGETTTILNIKRGIISALAVPLLEEDKNKNMHYPLAQLVRSSQACNYKFDNENKHMTSGSCIENHILIPFSHNGEHGITNVGKQELTLVQVSPSNEIVFDHSGIVKGLHMDAVEDKSAIQDKDAGLNLLRELASLPETDGEKRAHLFHVLVSMVRGMKTETLSPAIPEALEVSSALTYQVLVQCGTPECSSAIMQIFRTFDTSSLEVDAGVFAMGLVSNPSALLINDMLEMAKYKPSKPIMYALSNVVKRFYKAEGKLIPEIFAVAEFMGSQLGDCSGDKDHTFMTLRVIGNMAAAMGAAGPALRSAVIQCVNQPAASLAVQQAAIQAFRLTPVPEEGREILMQVLLDGASPMQKRIAAYLVLMKDPQPTELAQLADALPNEQDQQVKSFVISHVTNILSSTEPATQELRQKILDALQGNEVGAPMDPTKFSRNYKIGSVEGNMFFEGSSYLPKEVMLEMTLKAFGYDIDMMEVGMEGNGFEPTVEALFGKNGFFPDTALETMYFVSENMPLRVNEILQNMLPALKKDRKKRQASQNLMREIGRNLNKLVNEMKTAQSPEAMVYLRLLGNELGYLKTNEMEELAYSAAMMVDSMFKMFPTDIMKALMTKADNTIFAHYIFMDNEFFLPTATGVPLRITMSGTFTPGIKGGLQIARDMSEVTFMPSAGIEFVSEIGSHIPEYINSG</sequence>
<protein>
    <submittedName>
        <fullName evidence="9">Apolipoprotein B-100</fullName>
    </submittedName>
</protein>
<dbReference type="EMBL" id="JASDAP010000109">
    <property type="protein sequence ID" value="KAK1875575.1"/>
    <property type="molecule type" value="Genomic_DNA"/>
</dbReference>
<evidence type="ECO:0000259" key="8">
    <source>
        <dbReference type="PROSITE" id="PS51211"/>
    </source>
</evidence>
<keyword evidence="6" id="KW-0325">Glycoprotein</keyword>
<dbReference type="PANTHER" id="PTHR13769">
    <property type="entry name" value="APOLIPOPROTEIN B"/>
    <property type="match status" value="1"/>
</dbReference>
<dbReference type="GO" id="GO:0030301">
    <property type="term" value="P:cholesterol transport"/>
    <property type="evidence" value="ECO:0007669"/>
    <property type="project" value="TreeGrafter"/>
</dbReference>
<keyword evidence="2" id="KW-0813">Transport</keyword>
<feature type="domain" description="Vitellogenin" evidence="8">
    <location>
        <begin position="3229"/>
        <end position="4139"/>
    </location>
</feature>
<dbReference type="CDD" id="cd00083">
    <property type="entry name" value="bHLH_SF"/>
    <property type="match status" value="1"/>
</dbReference>
<dbReference type="PANTHER" id="PTHR13769:SF5">
    <property type="entry name" value="APOLIPOPROTEIN B-100-RELATED"/>
    <property type="match status" value="1"/>
</dbReference>
<keyword evidence="3" id="KW-0964">Secreted</keyword>